<evidence type="ECO:0000256" key="3">
    <source>
        <dbReference type="SAM" id="Phobius"/>
    </source>
</evidence>
<dbReference type="PANTHER" id="PTHR45586">
    <property type="entry name" value="TPR REPEAT-CONTAINING PROTEIN PA4667"/>
    <property type="match status" value="1"/>
</dbReference>
<evidence type="ECO:0000313" key="4">
    <source>
        <dbReference type="EMBL" id="OGD84132.1"/>
    </source>
</evidence>
<keyword evidence="2" id="KW-0802">TPR repeat</keyword>
<name>A0A1F5FX02_9BACT</name>
<gene>
    <name evidence="4" type="ORF">A2572_03335</name>
</gene>
<dbReference type="Pfam" id="PF14559">
    <property type="entry name" value="TPR_19"/>
    <property type="match status" value="1"/>
</dbReference>
<dbReference type="InterPro" id="IPR019734">
    <property type="entry name" value="TPR_rpt"/>
</dbReference>
<dbReference type="Proteomes" id="UP000179237">
    <property type="component" value="Unassembled WGS sequence"/>
</dbReference>
<reference evidence="4 5" key="1">
    <citation type="journal article" date="2016" name="Nat. Commun.">
        <title>Thousands of microbial genomes shed light on interconnected biogeochemical processes in an aquifer system.</title>
        <authorList>
            <person name="Anantharaman K."/>
            <person name="Brown C.T."/>
            <person name="Hug L.A."/>
            <person name="Sharon I."/>
            <person name="Castelle C.J."/>
            <person name="Probst A.J."/>
            <person name="Thomas B.C."/>
            <person name="Singh A."/>
            <person name="Wilkins M.J."/>
            <person name="Karaoz U."/>
            <person name="Brodie E.L."/>
            <person name="Williams K.H."/>
            <person name="Hubbard S.S."/>
            <person name="Banfield J.F."/>
        </authorList>
    </citation>
    <scope>NUCLEOTIDE SEQUENCE [LARGE SCALE GENOMIC DNA]</scope>
</reference>
<keyword evidence="3" id="KW-0812">Transmembrane</keyword>
<comment type="caution">
    <text evidence="4">The sequence shown here is derived from an EMBL/GenBank/DDBJ whole genome shotgun (WGS) entry which is preliminary data.</text>
</comment>
<dbReference type="PANTHER" id="PTHR45586:SF1">
    <property type="entry name" value="LIPOPOLYSACCHARIDE ASSEMBLY PROTEIN B"/>
    <property type="match status" value="1"/>
</dbReference>
<dbReference type="EMBL" id="MFAQ01000002">
    <property type="protein sequence ID" value="OGD84132.1"/>
    <property type="molecule type" value="Genomic_DNA"/>
</dbReference>
<dbReference type="SUPFAM" id="SSF48452">
    <property type="entry name" value="TPR-like"/>
    <property type="match status" value="1"/>
</dbReference>
<feature type="transmembrane region" description="Helical" evidence="3">
    <location>
        <begin position="109"/>
        <end position="140"/>
    </location>
</feature>
<organism evidence="4 5">
    <name type="scientific">Candidatus Collierbacteria bacterium RIFOXYD1_FULL_40_9</name>
    <dbReference type="NCBI Taxonomy" id="1817731"/>
    <lineage>
        <taxon>Bacteria</taxon>
        <taxon>Candidatus Collieribacteriota</taxon>
    </lineage>
</organism>
<dbReference type="Gene3D" id="1.25.40.10">
    <property type="entry name" value="Tetratricopeptide repeat domain"/>
    <property type="match status" value="2"/>
</dbReference>
<keyword evidence="1" id="KW-0677">Repeat</keyword>
<keyword evidence="3" id="KW-1133">Transmembrane helix</keyword>
<evidence type="ECO:0000313" key="5">
    <source>
        <dbReference type="Proteomes" id="UP000179237"/>
    </source>
</evidence>
<evidence type="ECO:0000256" key="2">
    <source>
        <dbReference type="ARBA" id="ARBA00022803"/>
    </source>
</evidence>
<keyword evidence="3" id="KW-0472">Membrane</keyword>
<sequence length="334" mass="38069">MKFGLRVPSLKKRFAARTSVKRVVRHSLGIKMPRGLGVLTNPKKALYNKVYQKTSFGIGDLMRGLKGSTSIKSSSKSYSPVVNNNPFVLVAHSFTQLINTKEKFGRDSWIGLLSILGIICLFGNPILGLVFLGVAGFLAYKFSKEEWFRVKTNLAKAKKLLRKEKFEEATVSLREAISFEPENIELHYLLGVALHTMGEYEESLVHLKSYTDNNPDDLDAKIVLAFSYYKLNKYKEAIPLLQQVPQEHSNYLLAVMVLGDSFMGLKEYDMAIEVFKRGPVRKTNLDPYLLQLHYLLATAYKKKGSKTDAVREFKRVFAYDMNYRDVQKELAELE</sequence>
<dbReference type="InterPro" id="IPR051012">
    <property type="entry name" value="CellSynth/LPSAsmb/PSIAsmb"/>
</dbReference>
<accession>A0A1F5FX02</accession>
<proteinExistence type="predicted"/>
<dbReference type="InterPro" id="IPR011990">
    <property type="entry name" value="TPR-like_helical_dom_sf"/>
</dbReference>
<dbReference type="AlphaFoldDB" id="A0A1F5FX02"/>
<protein>
    <submittedName>
        <fullName evidence="4">Uncharacterized protein</fullName>
    </submittedName>
</protein>
<dbReference type="SMART" id="SM00028">
    <property type="entry name" value="TPR"/>
    <property type="match status" value="4"/>
</dbReference>
<dbReference type="Pfam" id="PF13414">
    <property type="entry name" value="TPR_11"/>
    <property type="match status" value="1"/>
</dbReference>
<evidence type="ECO:0000256" key="1">
    <source>
        <dbReference type="ARBA" id="ARBA00022737"/>
    </source>
</evidence>